<name>A0A9W6WP55_9STRA</name>
<protein>
    <submittedName>
        <fullName evidence="2">Unnamed protein product</fullName>
    </submittedName>
</protein>
<evidence type="ECO:0000313" key="3">
    <source>
        <dbReference type="Proteomes" id="UP001165083"/>
    </source>
</evidence>
<proteinExistence type="predicted"/>
<dbReference type="EMBL" id="BSXW01000041">
    <property type="protein sequence ID" value="GMF10482.1"/>
    <property type="molecule type" value="Genomic_DNA"/>
</dbReference>
<keyword evidence="3" id="KW-1185">Reference proteome</keyword>
<evidence type="ECO:0000256" key="1">
    <source>
        <dbReference type="SAM" id="MobiDB-lite"/>
    </source>
</evidence>
<comment type="caution">
    <text evidence="2">The sequence shown here is derived from an EMBL/GenBank/DDBJ whole genome shotgun (WGS) entry which is preliminary data.</text>
</comment>
<feature type="compositionally biased region" description="Polar residues" evidence="1">
    <location>
        <begin position="1"/>
        <end position="10"/>
    </location>
</feature>
<dbReference type="Proteomes" id="UP001165083">
    <property type="component" value="Unassembled WGS sequence"/>
</dbReference>
<organism evidence="2 3">
    <name type="scientific">Phytophthora lilii</name>
    <dbReference type="NCBI Taxonomy" id="2077276"/>
    <lineage>
        <taxon>Eukaryota</taxon>
        <taxon>Sar</taxon>
        <taxon>Stramenopiles</taxon>
        <taxon>Oomycota</taxon>
        <taxon>Peronosporomycetes</taxon>
        <taxon>Peronosporales</taxon>
        <taxon>Peronosporaceae</taxon>
        <taxon>Phytophthora</taxon>
    </lineage>
</organism>
<sequence>MRSSTVSKATTRVKPQMPSGKESLQLVPSSAFQKPRCQSASAVRKKLFHAVEQGCTNSYQHPNHKLQSQIDALRNLATASFSKTPMKAVKGYRTLTADSSIHQGMTSISRKNSGVSIPVNKTQNQEECIAGVGICPSQSASASILMSNNAQQPANPVYPSQSVLVGGYRSSSVQLEVELVERLNEIRRSNVRMLTRICSRPLSS</sequence>
<evidence type="ECO:0000313" key="2">
    <source>
        <dbReference type="EMBL" id="GMF10482.1"/>
    </source>
</evidence>
<accession>A0A9W6WP55</accession>
<feature type="region of interest" description="Disordered" evidence="1">
    <location>
        <begin position="1"/>
        <end position="27"/>
    </location>
</feature>
<gene>
    <name evidence="2" type="ORF">Plil01_000128400</name>
</gene>
<dbReference type="AlphaFoldDB" id="A0A9W6WP55"/>
<reference evidence="2" key="1">
    <citation type="submission" date="2023-04" db="EMBL/GenBank/DDBJ databases">
        <title>Phytophthora lilii NBRC 32176.</title>
        <authorList>
            <person name="Ichikawa N."/>
            <person name="Sato H."/>
            <person name="Tonouchi N."/>
        </authorList>
    </citation>
    <scope>NUCLEOTIDE SEQUENCE</scope>
    <source>
        <strain evidence="2">NBRC 32176</strain>
    </source>
</reference>
<dbReference type="OrthoDB" id="116473at2759"/>